<comment type="caution">
    <text evidence="3">The sequence shown here is derived from an EMBL/GenBank/DDBJ whole genome shotgun (WGS) entry which is preliminary data.</text>
</comment>
<keyword evidence="3" id="KW-0808">Transferase</keyword>
<feature type="chain" id="PRO_5029688824" evidence="2">
    <location>
        <begin position="21"/>
        <end position="865"/>
    </location>
</feature>
<keyword evidence="2" id="KW-0732">Signal</keyword>
<dbReference type="GO" id="GO:0016746">
    <property type="term" value="F:acyltransferase activity"/>
    <property type="evidence" value="ECO:0007669"/>
    <property type="project" value="UniProtKB-KW"/>
</dbReference>
<dbReference type="Gene3D" id="3.30.110.20">
    <property type="entry name" value="Alba-like domain"/>
    <property type="match status" value="3"/>
</dbReference>
<dbReference type="InterPro" id="IPR036882">
    <property type="entry name" value="Alba-like_dom_sf"/>
</dbReference>
<dbReference type="GO" id="GO:0003723">
    <property type="term" value="F:RNA binding"/>
    <property type="evidence" value="ECO:0007669"/>
    <property type="project" value="UniProtKB-KW"/>
</dbReference>
<evidence type="ECO:0000256" key="1">
    <source>
        <dbReference type="ARBA" id="ARBA00022884"/>
    </source>
</evidence>
<sequence>MPLFSALAGLLLIFTTFTKSFYDTFVRSILTSTMATSEDGNEYWFEEQIVREDREDKRRRQYSMVEDVKLEHYVKEVSRRARMRGRPPPSTKGDSFWKQAERDCVLPGRSWQSMKEHWKKFIKPQIRERYRRLREQGLVRPVEEEDSSVYSDTSSESEPVLGYDAKPVEVSSGESDGEPVDGFSMLPRPPSLCRGFLTLSAAHRDMWGIRAGPEILAIEDKFRVSKEADARELAQLIQGVLIQPGDALILQGMGAHPINCAVKAATIAAQRFGRATPLNVHFTGPAPGMIMNSQRRDYEIWLVIRLADAPLVPELPEETRALIVSTATRVHALAGAITSSLKERTPVDLHGIGPVCVHKMAEAMTVTAEFCRKEKLTGELLARPSFYQVQSDSGMSRMNRRRPEYPPYAAMALSLSAAQLQLRILHTSSAVAGRKTNGDEGDGGLREQIQDFPPSRMAHLYLRRVGDMLVFEAVGTETISTAVKAAAAAMKLADEQKPIEMEVTGPTEEIAKSMGAFAKRNSWVTLHKTRRCSEARDDTTTPPRLTASAESDRVKLAGAISLSLREHPCVEIQGIGPLCIRKIVEALEIAGVQCDDGKGQHIRASARFENLPCGKGMSRSGEPYLTAMVFRLRLHRLHEWWINTLRAEVEFARLNWTILGRSDPPMASLPISELSLAVGAAWHLTPPFSTMSANIRILILLNLARLPFLSRPTVRYRFQLLYSPLRDKVGHYRIRESDKSKIPDLADLTMVIDLPSPQIVVPLVDMNFTHSEGTSYLVGTMSFVGTSNKGKPLLGRLADDFRGDCWGIGGSQSGPSPARIAAMGEHLAKINPWQEMREVSRAFRPSLEAAPLSKILLCSEDDTVL</sequence>
<dbReference type="Proteomes" id="UP000541610">
    <property type="component" value="Unassembled WGS sequence"/>
</dbReference>
<keyword evidence="1" id="KW-0694">RNA-binding</keyword>
<organism evidence="3 4">
    <name type="scientific">Perkinsus olseni</name>
    <name type="common">Perkinsus atlanticus</name>
    <dbReference type="NCBI Taxonomy" id="32597"/>
    <lineage>
        <taxon>Eukaryota</taxon>
        <taxon>Sar</taxon>
        <taxon>Alveolata</taxon>
        <taxon>Perkinsozoa</taxon>
        <taxon>Perkinsea</taxon>
        <taxon>Perkinsida</taxon>
        <taxon>Perkinsidae</taxon>
        <taxon>Perkinsus</taxon>
    </lineage>
</organism>
<dbReference type="AlphaFoldDB" id="A0A7J6NG92"/>
<protein>
    <submittedName>
        <fullName evidence="3">Lysophosphatidylcholine acyltransferase 2</fullName>
    </submittedName>
</protein>
<name>A0A7J6NG92_PEROL</name>
<evidence type="ECO:0000313" key="3">
    <source>
        <dbReference type="EMBL" id="KAF4682764.1"/>
    </source>
</evidence>
<evidence type="ECO:0000313" key="4">
    <source>
        <dbReference type="Proteomes" id="UP000541610"/>
    </source>
</evidence>
<dbReference type="SUPFAM" id="SSF46689">
    <property type="entry name" value="Homeodomain-like"/>
    <property type="match status" value="1"/>
</dbReference>
<dbReference type="InterPro" id="IPR009057">
    <property type="entry name" value="Homeodomain-like_sf"/>
</dbReference>
<evidence type="ECO:0000256" key="2">
    <source>
        <dbReference type="SAM" id="SignalP"/>
    </source>
</evidence>
<dbReference type="OrthoDB" id="10257855at2759"/>
<gene>
    <name evidence="3" type="primary">LPCAT2_8</name>
    <name evidence="3" type="ORF">FOZ60_010108</name>
</gene>
<dbReference type="EMBL" id="JABANP010000409">
    <property type="protein sequence ID" value="KAF4682764.1"/>
    <property type="molecule type" value="Genomic_DNA"/>
</dbReference>
<dbReference type="InterPro" id="IPR007347">
    <property type="entry name" value="SpoVS"/>
</dbReference>
<dbReference type="Gene3D" id="1.10.10.60">
    <property type="entry name" value="Homeodomain-like"/>
    <property type="match status" value="1"/>
</dbReference>
<dbReference type="Pfam" id="PF04232">
    <property type="entry name" value="SpoVS"/>
    <property type="match status" value="1"/>
</dbReference>
<feature type="signal peptide" evidence="2">
    <location>
        <begin position="1"/>
        <end position="20"/>
    </location>
</feature>
<proteinExistence type="predicted"/>
<accession>A0A7J6NG92</accession>
<keyword evidence="3" id="KW-0012">Acyltransferase</keyword>
<reference evidence="3 4" key="1">
    <citation type="submission" date="2020-04" db="EMBL/GenBank/DDBJ databases">
        <title>Perkinsus olseni comparative genomics.</title>
        <authorList>
            <person name="Bogema D.R."/>
        </authorList>
    </citation>
    <scope>NUCLEOTIDE SEQUENCE [LARGE SCALE GENOMIC DNA]</scope>
    <source>
        <strain evidence="3">00978-12</strain>
    </source>
</reference>